<dbReference type="InterPro" id="IPR050304">
    <property type="entry name" value="MT-severing_AAA_ATPase"/>
</dbReference>
<name>A0A835CW63_APHGI</name>
<keyword evidence="5 9" id="KW-0067">ATP-binding</keyword>
<organism evidence="11 12">
    <name type="scientific">Aphidius gifuensis</name>
    <name type="common">Parasitoid wasp</name>
    <dbReference type="NCBI Taxonomy" id="684658"/>
    <lineage>
        <taxon>Eukaryota</taxon>
        <taxon>Metazoa</taxon>
        <taxon>Ecdysozoa</taxon>
        <taxon>Arthropoda</taxon>
        <taxon>Hexapoda</taxon>
        <taxon>Insecta</taxon>
        <taxon>Pterygota</taxon>
        <taxon>Neoptera</taxon>
        <taxon>Endopterygota</taxon>
        <taxon>Hymenoptera</taxon>
        <taxon>Apocrita</taxon>
        <taxon>Ichneumonoidea</taxon>
        <taxon>Braconidae</taxon>
        <taxon>Aphidiinae</taxon>
        <taxon>Aphidius</taxon>
    </lineage>
</organism>
<dbReference type="GO" id="GO:0016887">
    <property type="term" value="F:ATP hydrolysis activity"/>
    <property type="evidence" value="ECO:0007669"/>
    <property type="project" value="InterPro"/>
</dbReference>
<keyword evidence="8" id="KW-0413">Isomerase</keyword>
<protein>
    <recommendedName>
        <fullName evidence="10">AAA+ ATPase domain-containing protein</fullName>
    </recommendedName>
</protein>
<dbReference type="InterPro" id="IPR041569">
    <property type="entry name" value="AAA_lid_3"/>
</dbReference>
<evidence type="ECO:0000256" key="2">
    <source>
        <dbReference type="ARBA" id="ARBA00022490"/>
    </source>
</evidence>
<keyword evidence="2" id="KW-0963">Cytoplasm</keyword>
<keyword evidence="12" id="KW-1185">Reference proteome</keyword>
<evidence type="ECO:0000259" key="10">
    <source>
        <dbReference type="SMART" id="SM00382"/>
    </source>
</evidence>
<dbReference type="Gene3D" id="1.10.8.60">
    <property type="match status" value="1"/>
</dbReference>
<dbReference type="EMBL" id="JACMRX010000001">
    <property type="protein sequence ID" value="KAF7998177.1"/>
    <property type="molecule type" value="Genomic_DNA"/>
</dbReference>
<evidence type="ECO:0000256" key="4">
    <source>
        <dbReference type="ARBA" id="ARBA00022741"/>
    </source>
</evidence>
<dbReference type="PROSITE" id="PS00674">
    <property type="entry name" value="AAA"/>
    <property type="match status" value="1"/>
</dbReference>
<dbReference type="Pfam" id="PF17862">
    <property type="entry name" value="AAA_lid_3"/>
    <property type="match status" value="1"/>
</dbReference>
<dbReference type="OrthoDB" id="191529at2759"/>
<dbReference type="PANTHER" id="PTHR23074">
    <property type="entry name" value="AAA DOMAIN-CONTAINING"/>
    <property type="match status" value="1"/>
</dbReference>
<dbReference type="InterPro" id="IPR027417">
    <property type="entry name" value="P-loop_NTPase"/>
</dbReference>
<dbReference type="AlphaFoldDB" id="A0A835CW63"/>
<evidence type="ECO:0000256" key="7">
    <source>
        <dbReference type="ARBA" id="ARBA00023212"/>
    </source>
</evidence>
<accession>A0A835CW63</accession>
<dbReference type="FunFam" id="3.40.50.300:FF:001025">
    <property type="entry name" value="ATPase family, AAA domain-containing 2B"/>
    <property type="match status" value="1"/>
</dbReference>
<dbReference type="SUPFAM" id="SSF52540">
    <property type="entry name" value="P-loop containing nucleoside triphosphate hydrolases"/>
    <property type="match status" value="1"/>
</dbReference>
<dbReference type="GO" id="GO:0005524">
    <property type="term" value="F:ATP binding"/>
    <property type="evidence" value="ECO:0007669"/>
    <property type="project" value="UniProtKB-KW"/>
</dbReference>
<proteinExistence type="inferred from homology"/>
<comment type="subcellular location">
    <subcellularLocation>
        <location evidence="1">Cytoplasm</location>
        <location evidence="1">Cytoskeleton</location>
        <location evidence="1">Spindle pole</location>
    </subcellularLocation>
</comment>
<dbReference type="SMART" id="SM00382">
    <property type="entry name" value="AAA"/>
    <property type="match status" value="1"/>
</dbReference>
<dbReference type="GO" id="GO:0016853">
    <property type="term" value="F:isomerase activity"/>
    <property type="evidence" value="ECO:0007669"/>
    <property type="project" value="UniProtKB-KW"/>
</dbReference>
<evidence type="ECO:0000256" key="5">
    <source>
        <dbReference type="ARBA" id="ARBA00022840"/>
    </source>
</evidence>
<dbReference type="InterPro" id="IPR003593">
    <property type="entry name" value="AAA+_ATPase"/>
</dbReference>
<reference evidence="11 12" key="1">
    <citation type="submission" date="2020-08" db="EMBL/GenBank/DDBJ databases">
        <title>Aphidius gifuensis genome sequencing and assembly.</title>
        <authorList>
            <person name="Du Z."/>
        </authorList>
    </citation>
    <scope>NUCLEOTIDE SEQUENCE [LARGE SCALE GENOMIC DNA]</scope>
    <source>
        <strain evidence="11">YNYX2018</strain>
        <tissue evidence="11">Adults</tissue>
    </source>
</reference>
<evidence type="ECO:0000313" key="12">
    <source>
        <dbReference type="Proteomes" id="UP000639338"/>
    </source>
</evidence>
<dbReference type="InterPro" id="IPR003959">
    <property type="entry name" value="ATPase_AAA_core"/>
</dbReference>
<dbReference type="PANTHER" id="PTHR23074:SF78">
    <property type="entry name" value="KATANIN P60 ATPASE-CONTAINING SUBUNIT A-LIKE 2"/>
    <property type="match status" value="1"/>
</dbReference>
<comment type="caution">
    <text evidence="11">The sequence shown here is derived from an EMBL/GenBank/DDBJ whole genome shotgun (WGS) entry which is preliminary data.</text>
</comment>
<dbReference type="Gene3D" id="3.40.50.300">
    <property type="entry name" value="P-loop containing nucleotide triphosphate hydrolases"/>
    <property type="match status" value="1"/>
</dbReference>
<dbReference type="InterPro" id="IPR006594">
    <property type="entry name" value="LisH"/>
</dbReference>
<sequence length="469" mass="54288">MTDCLSLQGLENRMKHVLREKEEKRVQGRRKNLLYLILDYLRREGLRDSSEVLVNEAKLTPDIAVCDNIDLDSILLDYEDYYMSKFNRLPKLCKKIDNPISWFNKIKSQKKSTSDEMIQEKKRINKSQDIDDNFGMTVFQIPGVPSGKSQGSLNIIENVKIIRPIEEMYSPGSEFRDIADSIMKEIILTDLNVHWNDILGLDNCKKILQESITYPIKYPNFFCGKFSPWKGFLLYGPPGTGKTMLARAVATECNCTFFNITASSLISKWRGDSEKYIRVLCELAKHQAPSIIFIDEIDWITSDTNTSGITSEPSRRFRSELLSRLDGLISLEKTNVILLATTNSPWSLDSALLRRLEKHILVDFPDEKSRRKILEFYTDPHLHREKSFEQLIIETEYYSGSDLKQLCKEAWMTQFRKFMSVKKNISNNEKPPELISSIASLEEAKNLIYPTAKNLADKYKTWESRNNKL</sequence>
<dbReference type="GO" id="GO:0000922">
    <property type="term" value="C:spindle pole"/>
    <property type="evidence" value="ECO:0007669"/>
    <property type="project" value="UniProtKB-SubCell"/>
</dbReference>
<dbReference type="PROSITE" id="PS50896">
    <property type="entry name" value="LISH"/>
    <property type="match status" value="1"/>
</dbReference>
<evidence type="ECO:0000256" key="3">
    <source>
        <dbReference type="ARBA" id="ARBA00022701"/>
    </source>
</evidence>
<keyword evidence="6" id="KW-0175">Coiled coil</keyword>
<dbReference type="Proteomes" id="UP000639338">
    <property type="component" value="Unassembled WGS sequence"/>
</dbReference>
<evidence type="ECO:0000256" key="8">
    <source>
        <dbReference type="ARBA" id="ARBA00023235"/>
    </source>
</evidence>
<keyword evidence="3" id="KW-0493">Microtubule</keyword>
<keyword evidence="4 9" id="KW-0547">Nucleotide-binding</keyword>
<evidence type="ECO:0000313" key="11">
    <source>
        <dbReference type="EMBL" id="KAF7998177.1"/>
    </source>
</evidence>
<evidence type="ECO:0000256" key="6">
    <source>
        <dbReference type="ARBA" id="ARBA00023054"/>
    </source>
</evidence>
<dbReference type="GO" id="GO:0005874">
    <property type="term" value="C:microtubule"/>
    <property type="evidence" value="ECO:0007669"/>
    <property type="project" value="UniProtKB-KW"/>
</dbReference>
<evidence type="ECO:0000256" key="9">
    <source>
        <dbReference type="RuleBase" id="RU003651"/>
    </source>
</evidence>
<comment type="similarity">
    <text evidence="9">Belongs to the AAA ATPase family.</text>
</comment>
<dbReference type="Pfam" id="PF00004">
    <property type="entry name" value="AAA"/>
    <property type="match status" value="1"/>
</dbReference>
<gene>
    <name evidence="11" type="ORF">HCN44_009575</name>
</gene>
<dbReference type="SMART" id="SM00667">
    <property type="entry name" value="LisH"/>
    <property type="match status" value="1"/>
</dbReference>
<evidence type="ECO:0000256" key="1">
    <source>
        <dbReference type="ARBA" id="ARBA00004647"/>
    </source>
</evidence>
<keyword evidence="7" id="KW-0206">Cytoskeleton</keyword>
<feature type="domain" description="AAA+ ATPase" evidence="10">
    <location>
        <begin position="228"/>
        <end position="366"/>
    </location>
</feature>
<dbReference type="InterPro" id="IPR003960">
    <property type="entry name" value="ATPase_AAA_CS"/>
</dbReference>